<reference evidence="3 4" key="1">
    <citation type="submission" date="2016-03" db="EMBL/GenBank/DDBJ databases">
        <title>Complete genome sequence of Pedobacter cryoconitis PAMC 27485.</title>
        <authorList>
            <person name="Lee J."/>
            <person name="Kim O.-S."/>
        </authorList>
    </citation>
    <scope>NUCLEOTIDE SEQUENCE [LARGE SCALE GENOMIC DNA]</scope>
    <source>
        <strain evidence="3 4">PAMC 27485</strain>
    </source>
</reference>
<dbReference type="CDD" id="cd04301">
    <property type="entry name" value="NAT_SF"/>
    <property type="match status" value="1"/>
</dbReference>
<dbReference type="InterPro" id="IPR000182">
    <property type="entry name" value="GNAT_dom"/>
</dbReference>
<protein>
    <submittedName>
        <fullName evidence="3">Acetyltransferase</fullName>
    </submittedName>
</protein>
<dbReference type="EMBL" id="CP014504">
    <property type="protein sequence ID" value="AMQ00011.1"/>
    <property type="molecule type" value="Genomic_DNA"/>
</dbReference>
<dbReference type="PROSITE" id="PS51186">
    <property type="entry name" value="GNAT"/>
    <property type="match status" value="1"/>
</dbReference>
<proteinExistence type="predicted"/>
<dbReference type="OrthoDB" id="5419426at2"/>
<dbReference type="SUPFAM" id="SSF55729">
    <property type="entry name" value="Acyl-CoA N-acyltransferases (Nat)"/>
    <property type="match status" value="1"/>
</dbReference>
<organism evidence="3 4">
    <name type="scientific">Pedobacter cryoconitis</name>
    <dbReference type="NCBI Taxonomy" id="188932"/>
    <lineage>
        <taxon>Bacteria</taxon>
        <taxon>Pseudomonadati</taxon>
        <taxon>Bacteroidota</taxon>
        <taxon>Sphingobacteriia</taxon>
        <taxon>Sphingobacteriales</taxon>
        <taxon>Sphingobacteriaceae</taxon>
        <taxon>Pedobacter</taxon>
    </lineage>
</organism>
<dbReference type="InterPro" id="IPR016181">
    <property type="entry name" value="Acyl_CoA_acyltransferase"/>
</dbReference>
<evidence type="ECO:0000259" key="2">
    <source>
        <dbReference type="PROSITE" id="PS51186"/>
    </source>
</evidence>
<dbReference type="Gene3D" id="3.40.630.30">
    <property type="match status" value="1"/>
</dbReference>
<dbReference type="Pfam" id="PF00583">
    <property type="entry name" value="Acetyltransf_1"/>
    <property type="match status" value="1"/>
</dbReference>
<evidence type="ECO:0000313" key="3">
    <source>
        <dbReference type="EMBL" id="AMQ00011.1"/>
    </source>
</evidence>
<dbReference type="GO" id="GO:0008080">
    <property type="term" value="F:N-acetyltransferase activity"/>
    <property type="evidence" value="ECO:0007669"/>
    <property type="project" value="InterPro"/>
</dbReference>
<dbReference type="RefSeq" id="WP_068402658.1">
    <property type="nucleotide sequence ID" value="NZ_CP014504.1"/>
</dbReference>
<feature type="domain" description="N-acetyltransferase" evidence="2">
    <location>
        <begin position="3"/>
        <end position="161"/>
    </location>
</feature>
<evidence type="ECO:0000256" key="1">
    <source>
        <dbReference type="ARBA" id="ARBA00022679"/>
    </source>
</evidence>
<dbReference type="Proteomes" id="UP000071561">
    <property type="component" value="Chromosome"/>
</dbReference>
<keyword evidence="4" id="KW-1185">Reference proteome</keyword>
<dbReference type="PANTHER" id="PTHR13947:SF37">
    <property type="entry name" value="LD18367P"/>
    <property type="match status" value="1"/>
</dbReference>
<keyword evidence="1 3" id="KW-0808">Transferase</keyword>
<sequence>MNITIREIQPQDNAAMAIILKRSLEEFGLNIPGTAYFDESTNHLYESFRVAGSKYFVAEQGNEILGGVGLYPSKGLPEDTVELVKMYLASAHRGKGLGKILMQKCIDLAGELGYKYIYLESMPELSAAVSAYEKLGFSLLDKPIGDTGHYSCSIWMLYTIISN</sequence>
<gene>
    <name evidence="3" type="ORF">AY601_3139</name>
</gene>
<dbReference type="PATRIC" id="fig|188932.3.peg.3271"/>
<dbReference type="AlphaFoldDB" id="A0A127VFP2"/>
<dbReference type="PANTHER" id="PTHR13947">
    <property type="entry name" value="GNAT FAMILY N-ACETYLTRANSFERASE"/>
    <property type="match status" value="1"/>
</dbReference>
<name>A0A127VFP2_9SPHI</name>
<dbReference type="InterPro" id="IPR050769">
    <property type="entry name" value="NAT_camello-type"/>
</dbReference>
<evidence type="ECO:0000313" key="4">
    <source>
        <dbReference type="Proteomes" id="UP000071561"/>
    </source>
</evidence>
<accession>A0A127VFP2</accession>
<dbReference type="KEGG" id="pcm:AY601_3139"/>